<feature type="region of interest" description="Disordered" evidence="1">
    <location>
        <begin position="189"/>
        <end position="306"/>
    </location>
</feature>
<dbReference type="EMBL" id="HACG01001660">
    <property type="protein sequence ID" value="CEK48525.1"/>
    <property type="molecule type" value="Transcribed_RNA"/>
</dbReference>
<accession>A0A0B6XZ30</accession>
<feature type="compositionally biased region" description="Polar residues" evidence="1">
    <location>
        <begin position="198"/>
        <end position="214"/>
    </location>
</feature>
<feature type="region of interest" description="Disordered" evidence="1">
    <location>
        <begin position="313"/>
        <end position="332"/>
    </location>
</feature>
<gene>
    <name evidence="2" type="primary">ORF4284</name>
</gene>
<feature type="compositionally biased region" description="Low complexity" evidence="1">
    <location>
        <begin position="323"/>
        <end position="332"/>
    </location>
</feature>
<reference evidence="2" key="1">
    <citation type="submission" date="2014-12" db="EMBL/GenBank/DDBJ databases">
        <title>Insight into the proteome of Arion vulgaris.</title>
        <authorList>
            <person name="Aradska J."/>
            <person name="Bulat T."/>
            <person name="Smidak R."/>
            <person name="Sarate P."/>
            <person name="Gangsoo J."/>
            <person name="Sialana F."/>
            <person name="Bilban M."/>
            <person name="Lubec G."/>
        </authorList>
    </citation>
    <scope>NUCLEOTIDE SEQUENCE</scope>
    <source>
        <tissue evidence="2">Skin</tissue>
    </source>
</reference>
<dbReference type="AlphaFoldDB" id="A0A0B6XZ30"/>
<organism evidence="2">
    <name type="scientific">Arion vulgaris</name>
    <dbReference type="NCBI Taxonomy" id="1028688"/>
    <lineage>
        <taxon>Eukaryota</taxon>
        <taxon>Metazoa</taxon>
        <taxon>Spiralia</taxon>
        <taxon>Lophotrochozoa</taxon>
        <taxon>Mollusca</taxon>
        <taxon>Gastropoda</taxon>
        <taxon>Heterobranchia</taxon>
        <taxon>Euthyneura</taxon>
        <taxon>Panpulmonata</taxon>
        <taxon>Eupulmonata</taxon>
        <taxon>Stylommatophora</taxon>
        <taxon>Helicina</taxon>
        <taxon>Arionoidea</taxon>
        <taxon>Arionidae</taxon>
        <taxon>Arion</taxon>
    </lineage>
</organism>
<feature type="compositionally biased region" description="Polar residues" evidence="1">
    <location>
        <begin position="289"/>
        <end position="306"/>
    </location>
</feature>
<feature type="compositionally biased region" description="Polar residues" evidence="1">
    <location>
        <begin position="313"/>
        <end position="322"/>
    </location>
</feature>
<proteinExistence type="predicted"/>
<evidence type="ECO:0000256" key="1">
    <source>
        <dbReference type="SAM" id="MobiDB-lite"/>
    </source>
</evidence>
<feature type="non-terminal residue" evidence="2">
    <location>
        <position position="452"/>
    </location>
</feature>
<feature type="compositionally biased region" description="Low complexity" evidence="1">
    <location>
        <begin position="1"/>
        <end position="16"/>
    </location>
</feature>
<feature type="region of interest" description="Disordered" evidence="1">
    <location>
        <begin position="1"/>
        <end position="37"/>
    </location>
</feature>
<sequence length="452" mass="49421">TNVTMSDSSPSESSLSLNWDTDDTPNPTPMATPVRKHVPWNLFNSTSSTKPTVNKNVPVTSDSLQFVTSAQQLNVPSSLDQTIPSTSSSNQNIEEYGVSRHMRSSPPISGPVQSESDIVHTTSHQFPGQSIPYKTSSMHIQPMELSNFSFNTVSSSISDRNNNRNKAANIAISESTVFKQDFCNQNTMDKKDFPHTDSLPQSSHVHNCTNSSSLGGHYQQQQQQSINPVRRTSYSERRRSSPNMVHTINSAGSNGNEDSSGFKINDSSNSAKRRQSDNKLYSPADSGYGSPSVSNQPNATTNTFLYSPSQTNQQHFSLVPPQSNSTAVSSNSSMTPLIKEPLLWDSKTTLPNFVSKTTSVNINSTVKPDYAGRVLRQTSSESIESLVSQFSVSSTQQLISKMQTADLPQPELHRENSTESVHSNGSGGRSDSYRVAMLVENDEASLIPNKMP</sequence>
<name>A0A0B6XZ30_9EUPU</name>
<feature type="region of interest" description="Disordered" evidence="1">
    <location>
        <begin position="405"/>
        <end position="452"/>
    </location>
</feature>
<feature type="compositionally biased region" description="Polar residues" evidence="1">
    <location>
        <begin position="242"/>
        <end position="259"/>
    </location>
</feature>
<evidence type="ECO:0000313" key="2">
    <source>
        <dbReference type="EMBL" id="CEK48525.1"/>
    </source>
</evidence>
<feature type="non-terminal residue" evidence="2">
    <location>
        <position position="1"/>
    </location>
</feature>
<protein>
    <submittedName>
        <fullName evidence="2">Uncharacterized protein</fullName>
    </submittedName>
</protein>